<accession>A0A0C9XMP2</accession>
<keyword evidence="3" id="KW-1185">Reference proteome</keyword>
<dbReference type="HOGENOM" id="CLU_1434654_0_0_1"/>
<sequence length="189" mass="20515">MSENFMNHFHPDHQPPPFKLGGRQQTSLSLQLLRTMSSSVPSAGDDNLKNKSHSTNNSASQDFVTLLTTRKKGKGVSMTKEPDPKAKSPTNHSPMPVSGPILTGPYSLDFMNLEGISINPTAPQSVNRVPVTNKDVNKLLAAPKSANNPRPSFLNKTVQKALTASVNQLAAQDRLSQKALVPTTFYNKP</sequence>
<proteinExistence type="predicted"/>
<name>A0A0C9XMP2_9AGAR</name>
<dbReference type="Proteomes" id="UP000054477">
    <property type="component" value="Unassembled WGS sequence"/>
</dbReference>
<dbReference type="OrthoDB" id="10583206at2759"/>
<protein>
    <submittedName>
        <fullName evidence="2">Uncharacterized protein</fullName>
    </submittedName>
</protein>
<organism evidence="2 3">
    <name type="scientific">Laccaria amethystina LaAM-08-1</name>
    <dbReference type="NCBI Taxonomy" id="1095629"/>
    <lineage>
        <taxon>Eukaryota</taxon>
        <taxon>Fungi</taxon>
        <taxon>Dikarya</taxon>
        <taxon>Basidiomycota</taxon>
        <taxon>Agaricomycotina</taxon>
        <taxon>Agaricomycetes</taxon>
        <taxon>Agaricomycetidae</taxon>
        <taxon>Agaricales</taxon>
        <taxon>Agaricineae</taxon>
        <taxon>Hydnangiaceae</taxon>
        <taxon>Laccaria</taxon>
    </lineage>
</organism>
<reference evidence="2 3" key="1">
    <citation type="submission" date="2014-04" db="EMBL/GenBank/DDBJ databases">
        <authorList>
            <consortium name="DOE Joint Genome Institute"/>
            <person name="Kuo A."/>
            <person name="Kohler A."/>
            <person name="Nagy L.G."/>
            <person name="Floudas D."/>
            <person name="Copeland A."/>
            <person name="Barry K.W."/>
            <person name="Cichocki N."/>
            <person name="Veneault-Fourrey C."/>
            <person name="LaButti K."/>
            <person name="Lindquist E.A."/>
            <person name="Lipzen A."/>
            <person name="Lundell T."/>
            <person name="Morin E."/>
            <person name="Murat C."/>
            <person name="Sun H."/>
            <person name="Tunlid A."/>
            <person name="Henrissat B."/>
            <person name="Grigoriev I.V."/>
            <person name="Hibbett D.S."/>
            <person name="Martin F."/>
            <person name="Nordberg H.P."/>
            <person name="Cantor M.N."/>
            <person name="Hua S.X."/>
        </authorList>
    </citation>
    <scope>NUCLEOTIDE SEQUENCE [LARGE SCALE GENOMIC DNA]</scope>
    <source>
        <strain evidence="2 3">LaAM-08-1</strain>
    </source>
</reference>
<reference evidence="3" key="2">
    <citation type="submission" date="2015-01" db="EMBL/GenBank/DDBJ databases">
        <title>Evolutionary Origins and Diversification of the Mycorrhizal Mutualists.</title>
        <authorList>
            <consortium name="DOE Joint Genome Institute"/>
            <consortium name="Mycorrhizal Genomics Consortium"/>
            <person name="Kohler A."/>
            <person name="Kuo A."/>
            <person name="Nagy L.G."/>
            <person name="Floudas D."/>
            <person name="Copeland A."/>
            <person name="Barry K.W."/>
            <person name="Cichocki N."/>
            <person name="Veneault-Fourrey C."/>
            <person name="LaButti K."/>
            <person name="Lindquist E.A."/>
            <person name="Lipzen A."/>
            <person name="Lundell T."/>
            <person name="Morin E."/>
            <person name="Murat C."/>
            <person name="Riley R."/>
            <person name="Ohm R."/>
            <person name="Sun H."/>
            <person name="Tunlid A."/>
            <person name="Henrissat B."/>
            <person name="Grigoriev I.V."/>
            <person name="Hibbett D.S."/>
            <person name="Martin F."/>
        </authorList>
    </citation>
    <scope>NUCLEOTIDE SEQUENCE [LARGE SCALE GENOMIC DNA]</scope>
    <source>
        <strain evidence="3">LaAM-08-1</strain>
    </source>
</reference>
<evidence type="ECO:0000313" key="3">
    <source>
        <dbReference type="Proteomes" id="UP000054477"/>
    </source>
</evidence>
<evidence type="ECO:0000313" key="2">
    <source>
        <dbReference type="EMBL" id="KIK02794.1"/>
    </source>
</evidence>
<feature type="region of interest" description="Disordered" evidence="1">
    <location>
        <begin position="1"/>
        <end position="98"/>
    </location>
</feature>
<feature type="compositionally biased region" description="Polar residues" evidence="1">
    <location>
        <begin position="53"/>
        <end position="68"/>
    </location>
</feature>
<dbReference type="EMBL" id="KN838587">
    <property type="protein sequence ID" value="KIK02794.1"/>
    <property type="molecule type" value="Genomic_DNA"/>
</dbReference>
<dbReference type="AlphaFoldDB" id="A0A0C9XMP2"/>
<gene>
    <name evidence="2" type="ORF">K443DRAFT_5824</name>
</gene>
<evidence type="ECO:0000256" key="1">
    <source>
        <dbReference type="SAM" id="MobiDB-lite"/>
    </source>
</evidence>
<feature type="compositionally biased region" description="Low complexity" evidence="1">
    <location>
        <begin position="20"/>
        <end position="39"/>
    </location>
</feature>